<keyword evidence="3" id="KW-1185">Reference proteome</keyword>
<feature type="compositionally biased region" description="Polar residues" evidence="1">
    <location>
        <begin position="1"/>
        <end position="17"/>
    </location>
</feature>
<protein>
    <submittedName>
        <fullName evidence="2">Uncharacterized protein</fullName>
    </submittedName>
</protein>
<dbReference type="EMBL" id="OZ034813">
    <property type="protein sequence ID" value="CAL1356353.1"/>
    <property type="molecule type" value="Genomic_DNA"/>
</dbReference>
<evidence type="ECO:0000313" key="3">
    <source>
        <dbReference type="Proteomes" id="UP001497516"/>
    </source>
</evidence>
<sequence>MKSKSSQGKRAQASVSSEVEYDDVAMESLSGEDMEVEVDASTSSVGAADIGSTATQIKSPNGGPYL</sequence>
<proteinExistence type="predicted"/>
<organism evidence="2 3">
    <name type="scientific">Linum trigynum</name>
    <dbReference type="NCBI Taxonomy" id="586398"/>
    <lineage>
        <taxon>Eukaryota</taxon>
        <taxon>Viridiplantae</taxon>
        <taxon>Streptophyta</taxon>
        <taxon>Embryophyta</taxon>
        <taxon>Tracheophyta</taxon>
        <taxon>Spermatophyta</taxon>
        <taxon>Magnoliopsida</taxon>
        <taxon>eudicotyledons</taxon>
        <taxon>Gunneridae</taxon>
        <taxon>Pentapetalae</taxon>
        <taxon>rosids</taxon>
        <taxon>fabids</taxon>
        <taxon>Malpighiales</taxon>
        <taxon>Linaceae</taxon>
        <taxon>Linum</taxon>
    </lineage>
</organism>
<reference evidence="2 3" key="1">
    <citation type="submission" date="2024-04" db="EMBL/GenBank/DDBJ databases">
        <authorList>
            <person name="Fracassetti M."/>
        </authorList>
    </citation>
    <scope>NUCLEOTIDE SEQUENCE [LARGE SCALE GENOMIC DNA]</scope>
</reference>
<evidence type="ECO:0000313" key="2">
    <source>
        <dbReference type="EMBL" id="CAL1356353.1"/>
    </source>
</evidence>
<feature type="region of interest" description="Disordered" evidence="1">
    <location>
        <begin position="1"/>
        <end position="66"/>
    </location>
</feature>
<dbReference type="AlphaFoldDB" id="A0AAV2CIJ4"/>
<feature type="compositionally biased region" description="Acidic residues" evidence="1">
    <location>
        <begin position="19"/>
        <end position="38"/>
    </location>
</feature>
<name>A0AAV2CIJ4_9ROSI</name>
<evidence type="ECO:0000256" key="1">
    <source>
        <dbReference type="SAM" id="MobiDB-lite"/>
    </source>
</evidence>
<dbReference type="Proteomes" id="UP001497516">
    <property type="component" value="Chromosome 1"/>
</dbReference>
<gene>
    <name evidence="2" type="ORF">LTRI10_LOCUS4060</name>
</gene>
<accession>A0AAV2CIJ4</accession>